<dbReference type="RefSeq" id="WP_136381004.1">
    <property type="nucleotide sequence ID" value="NZ_SLUB01000044.1"/>
</dbReference>
<dbReference type="Proteomes" id="UP000306477">
    <property type="component" value="Unassembled WGS sequence"/>
</dbReference>
<dbReference type="Gene3D" id="3.40.190.170">
    <property type="entry name" value="Bacterial extracellular solute-binding protein, family 7"/>
    <property type="match status" value="1"/>
</dbReference>
<evidence type="ECO:0000256" key="1">
    <source>
        <dbReference type="ARBA" id="ARBA00022729"/>
    </source>
</evidence>
<dbReference type="CDD" id="cd13675">
    <property type="entry name" value="PBP2_TRAP_SBP_like_5"/>
    <property type="match status" value="1"/>
</dbReference>
<dbReference type="OrthoDB" id="9776801at2"/>
<evidence type="ECO:0000313" key="5">
    <source>
        <dbReference type="Proteomes" id="UP000306477"/>
    </source>
</evidence>
<dbReference type="NCBIfam" id="TIGR00787">
    <property type="entry name" value="dctP"/>
    <property type="match status" value="1"/>
</dbReference>
<evidence type="ECO:0000256" key="3">
    <source>
        <dbReference type="SAM" id="SignalP"/>
    </source>
</evidence>
<gene>
    <name evidence="4" type="ORF">E1I69_18295</name>
</gene>
<proteinExistence type="predicted"/>
<feature type="region of interest" description="Disordered" evidence="2">
    <location>
        <begin position="26"/>
        <end position="47"/>
    </location>
</feature>
<dbReference type="STRING" id="1033734.GCA_000285535_02937"/>
<evidence type="ECO:0000256" key="2">
    <source>
        <dbReference type="SAM" id="MobiDB-lite"/>
    </source>
</evidence>
<feature type="compositionally biased region" description="Basic and acidic residues" evidence="2">
    <location>
        <begin position="27"/>
        <end position="44"/>
    </location>
</feature>
<dbReference type="NCBIfam" id="NF037995">
    <property type="entry name" value="TRAP_S1"/>
    <property type="match status" value="1"/>
</dbReference>
<dbReference type="GO" id="GO:0055085">
    <property type="term" value="P:transmembrane transport"/>
    <property type="evidence" value="ECO:0007669"/>
    <property type="project" value="InterPro"/>
</dbReference>
<accession>A0A4S3PM12</accession>
<protein>
    <submittedName>
        <fullName evidence="4">DctP family TRAP transporter solute-binding subunit</fullName>
    </submittedName>
</protein>
<name>A0A4S3PM12_9BACI</name>
<sequence>MKGRKLSWMVLFLVFALVLAACGGTESSKESDSSASEGAKDDGKTYTFKAGHSQTEEHPYHLALLDLAKNVKERTDGKVNIEIFPLNQLGAERELTEALTLGTADMSISSTAPIANFYPQIGIVDLPFLFESREHAYSVLDRQVGQDLLAGMEDVGLVGLAWAENGFRHITNSKHPITKPEDLKGLKIRTQENQIHLDAFNALGAQPTPMAWNEALTALQQGVVDAQENPLIIADTYKLYDSNQKYMTLTGHIYSPAVVMFSKSVWDTLPAEYQDILKEEAKIAGDKVRELSTQADTDSLQVVKDAGMEVIEDVDVQPFRDAIQSVYEKYEKDFGKENIEAILNGN</sequence>
<dbReference type="InterPro" id="IPR018389">
    <property type="entry name" value="DctP_fam"/>
</dbReference>
<organism evidence="4 5">
    <name type="scientific">Bacillus timonensis</name>
    <dbReference type="NCBI Taxonomy" id="1033734"/>
    <lineage>
        <taxon>Bacteria</taxon>
        <taxon>Bacillati</taxon>
        <taxon>Bacillota</taxon>
        <taxon>Bacilli</taxon>
        <taxon>Bacillales</taxon>
        <taxon>Bacillaceae</taxon>
        <taxon>Bacillus</taxon>
    </lineage>
</organism>
<dbReference type="Pfam" id="PF03480">
    <property type="entry name" value="DctP"/>
    <property type="match status" value="1"/>
</dbReference>
<feature type="signal peptide" evidence="3">
    <location>
        <begin position="1"/>
        <end position="20"/>
    </location>
</feature>
<reference evidence="4 5" key="1">
    <citation type="journal article" date="2019" name="Indoor Air">
        <title>Impacts of indoor surface finishes on bacterial viability.</title>
        <authorList>
            <person name="Hu J."/>
            <person name="Maamar S.B."/>
            <person name="Glawe A.J."/>
            <person name="Gottel N."/>
            <person name="Gilbert J.A."/>
            <person name="Hartmann E.M."/>
        </authorList>
    </citation>
    <scope>NUCLEOTIDE SEQUENCE [LARGE SCALE GENOMIC DNA]</scope>
    <source>
        <strain evidence="4 5">AF060A6</strain>
    </source>
</reference>
<dbReference type="SUPFAM" id="SSF53850">
    <property type="entry name" value="Periplasmic binding protein-like II"/>
    <property type="match status" value="1"/>
</dbReference>
<dbReference type="PANTHER" id="PTHR33376">
    <property type="match status" value="1"/>
</dbReference>
<dbReference type="GO" id="GO:0030288">
    <property type="term" value="C:outer membrane-bounded periplasmic space"/>
    <property type="evidence" value="ECO:0007669"/>
    <property type="project" value="InterPro"/>
</dbReference>
<dbReference type="PIRSF" id="PIRSF006470">
    <property type="entry name" value="DctB"/>
    <property type="match status" value="1"/>
</dbReference>
<keyword evidence="1 3" id="KW-0732">Signal</keyword>
<comment type="caution">
    <text evidence="4">The sequence shown here is derived from an EMBL/GenBank/DDBJ whole genome shotgun (WGS) entry which is preliminary data.</text>
</comment>
<feature type="chain" id="PRO_5039201732" evidence="3">
    <location>
        <begin position="21"/>
        <end position="346"/>
    </location>
</feature>
<dbReference type="AlphaFoldDB" id="A0A4S3PM12"/>
<dbReference type="EMBL" id="SLUB01000044">
    <property type="protein sequence ID" value="THE10557.1"/>
    <property type="molecule type" value="Genomic_DNA"/>
</dbReference>
<evidence type="ECO:0000313" key="4">
    <source>
        <dbReference type="EMBL" id="THE10557.1"/>
    </source>
</evidence>
<dbReference type="PANTHER" id="PTHR33376:SF2">
    <property type="entry name" value="DICARBOXYLATE-BINDING PERIPLASMIC PROTEIN"/>
    <property type="match status" value="1"/>
</dbReference>
<dbReference type="InterPro" id="IPR004682">
    <property type="entry name" value="TRAP_DctP"/>
</dbReference>
<dbReference type="InterPro" id="IPR038404">
    <property type="entry name" value="TRAP_DctP_sf"/>
</dbReference>
<dbReference type="GO" id="GO:0030246">
    <property type="term" value="F:carbohydrate binding"/>
    <property type="evidence" value="ECO:0007669"/>
    <property type="project" value="TreeGrafter"/>
</dbReference>
<keyword evidence="5" id="KW-1185">Reference proteome</keyword>
<dbReference type="PROSITE" id="PS51257">
    <property type="entry name" value="PROKAR_LIPOPROTEIN"/>
    <property type="match status" value="1"/>
</dbReference>